<dbReference type="Pfam" id="PF04807">
    <property type="entry name" value="Gemini_AC4_5"/>
    <property type="match status" value="1"/>
</dbReference>
<feature type="transmembrane region" description="Helical" evidence="1">
    <location>
        <begin position="12"/>
        <end position="30"/>
    </location>
</feature>
<organism evidence="5">
    <name type="scientific">Begomovirus manihotis</name>
    <dbReference type="NCBI Taxonomy" id="10817"/>
    <lineage>
        <taxon>Viruses</taxon>
        <taxon>Monodnaviria</taxon>
        <taxon>Shotokuvirae</taxon>
        <taxon>Cressdnaviricota</taxon>
        <taxon>Repensiviricetes</taxon>
        <taxon>Geplafuvirales</taxon>
        <taxon>Geminiviridae</taxon>
        <taxon>Begomovirus</taxon>
    </lineage>
</organism>
<keyword evidence="1" id="KW-0812">Transmembrane</keyword>
<keyword evidence="1" id="KW-0472">Membrane</keyword>
<name>A0A1B1QMG4_9GEMI</name>
<proteinExistence type="predicted"/>
<feature type="domain" description="Geminivirus AC4/5 conserved" evidence="3">
    <location>
        <begin position="153"/>
        <end position="191"/>
    </location>
</feature>
<dbReference type="InterPro" id="IPR013671">
    <property type="entry name" value="Gemini_AC4/5_cons-dom"/>
</dbReference>
<dbReference type="Pfam" id="PF08464">
    <property type="entry name" value="Gemini_AC4_5_2"/>
    <property type="match status" value="1"/>
</dbReference>
<reference evidence="5" key="1">
    <citation type="journal article" date="2016" name="Plant Dis.">
        <title>Survey, molecular detection and characterization of geminiviruses associated with cassava mosaic disease in Zambia.</title>
        <authorList>
            <person name="Mulenga R.M."/>
            <person name="Legg J.P."/>
            <person name="Ndunguru J."/>
            <person name="Miano D.W."/>
            <person name="Mutitu E.W."/>
            <person name="Chikoti P.C."/>
            <person name="Alabi O.J."/>
        </authorList>
    </citation>
    <scope>NUCLEOTIDE SEQUENCE</scope>
    <source>
        <strain evidence="4">ZM-LP215-A1</strain>
        <strain evidence="5">ZM-LP215-A2</strain>
    </source>
</reference>
<dbReference type="EMBL" id="KT869127">
    <property type="protein sequence ID" value="ANT83098.1"/>
    <property type="molecule type" value="Genomic_DNA"/>
</dbReference>
<evidence type="ECO:0000313" key="4">
    <source>
        <dbReference type="EMBL" id="ANT83098.1"/>
    </source>
</evidence>
<evidence type="ECO:0000256" key="1">
    <source>
        <dbReference type="SAM" id="Phobius"/>
    </source>
</evidence>
<evidence type="ECO:0000313" key="5">
    <source>
        <dbReference type="EMBL" id="ANT83105.1"/>
    </source>
</evidence>
<dbReference type="InterPro" id="IPR006892">
    <property type="entry name" value="Gemini_AC4_5_cons_dom_1"/>
</dbReference>
<sequence>MSTCHVQKQSILCVIFILPCLLMIICHMMIQPVKPFHQSLLLHARWTTHNSGMKFPQHLKPIPQIVLNCCSTGLIIKHVKYLPKVLGRIAIRPSIPKQVKNHIISVILLLDIFIHPDLTKKVNGLDTKPLSDPVCQPRPTSHITNHLTDTKVLHIIPLLKRLDLTRAFTAPRYVWASIHPVHHGLSVHGPVHLGPFSICDVDSGGSSTVPVWAVEVQPSTNLGAWSGNDDISWSLRHNYEP</sequence>
<accession>A0A1B1QMG4</accession>
<evidence type="ECO:0000259" key="3">
    <source>
        <dbReference type="Pfam" id="PF08464"/>
    </source>
</evidence>
<dbReference type="EMBL" id="KT869128">
    <property type="protein sequence ID" value="ANT83105.1"/>
    <property type="molecule type" value="Genomic_DNA"/>
</dbReference>
<keyword evidence="1" id="KW-1133">Transmembrane helix</keyword>
<protein>
    <submittedName>
        <fullName evidence="5">AC5</fullName>
    </submittedName>
</protein>
<evidence type="ECO:0000259" key="2">
    <source>
        <dbReference type="Pfam" id="PF04807"/>
    </source>
</evidence>
<feature type="domain" description="Geminivirus AC4/5 conserved" evidence="2">
    <location>
        <begin position="64"/>
        <end position="96"/>
    </location>
</feature>